<dbReference type="GO" id="GO:0016020">
    <property type="term" value="C:membrane"/>
    <property type="evidence" value="ECO:0007669"/>
    <property type="project" value="InterPro"/>
</dbReference>
<gene>
    <name evidence="6" type="ORF">K469DRAFT_596618</name>
</gene>
<dbReference type="GO" id="GO:0005525">
    <property type="term" value="F:GTP binding"/>
    <property type="evidence" value="ECO:0007669"/>
    <property type="project" value="UniProtKB-KW"/>
</dbReference>
<dbReference type="PANTHER" id="PTHR32341">
    <property type="entry name" value="INTERFERON-INDUCIBLE GTPASE"/>
    <property type="match status" value="1"/>
</dbReference>
<dbReference type="InterPro" id="IPR007743">
    <property type="entry name" value="Immunity-related_GTPase-like"/>
</dbReference>
<sequence length="101" mass="11236">HIVITGNRGADKSSLINALLGYASTDPRAAKTGAVETTTRRSRFVDQKHQGHIWYDVPGAGTANVTAWQYYYNQQLFAYDLVVILHESTLTEVRPAIFTPL</sequence>
<dbReference type="AlphaFoldDB" id="A0A6A6DJJ2"/>
<evidence type="ECO:0000256" key="1">
    <source>
        <dbReference type="ARBA" id="ARBA00005429"/>
    </source>
</evidence>
<dbReference type="PROSITE" id="PS51716">
    <property type="entry name" value="G_IRG"/>
    <property type="match status" value="1"/>
</dbReference>
<organism evidence="6 7">
    <name type="scientific">Zopfia rhizophila CBS 207.26</name>
    <dbReference type="NCBI Taxonomy" id="1314779"/>
    <lineage>
        <taxon>Eukaryota</taxon>
        <taxon>Fungi</taxon>
        <taxon>Dikarya</taxon>
        <taxon>Ascomycota</taxon>
        <taxon>Pezizomycotina</taxon>
        <taxon>Dothideomycetes</taxon>
        <taxon>Dothideomycetes incertae sedis</taxon>
        <taxon>Zopfiaceae</taxon>
        <taxon>Zopfia</taxon>
    </lineage>
</organism>
<dbReference type="InterPro" id="IPR051515">
    <property type="entry name" value="IRG"/>
</dbReference>
<evidence type="ECO:0000313" key="6">
    <source>
        <dbReference type="EMBL" id="KAF2179295.1"/>
    </source>
</evidence>
<keyword evidence="4" id="KW-0342">GTP-binding</keyword>
<keyword evidence="7" id="KW-1185">Reference proteome</keyword>
<dbReference type="InterPro" id="IPR030385">
    <property type="entry name" value="G_IRG_dom"/>
</dbReference>
<dbReference type="EMBL" id="ML994668">
    <property type="protein sequence ID" value="KAF2179295.1"/>
    <property type="molecule type" value="Genomic_DNA"/>
</dbReference>
<dbReference type="OrthoDB" id="422720at2759"/>
<keyword evidence="2" id="KW-0547">Nucleotide-binding</keyword>
<evidence type="ECO:0000259" key="5">
    <source>
        <dbReference type="PROSITE" id="PS51716"/>
    </source>
</evidence>
<protein>
    <recommendedName>
        <fullName evidence="5">IRG-type G domain-containing protein</fullName>
    </recommendedName>
</protein>
<accession>A0A6A6DJJ2</accession>
<proteinExistence type="inferred from homology"/>
<dbReference type="PANTHER" id="PTHR32341:SF10">
    <property type="entry name" value="INTERFERON-INDUCIBLE GTPASE 5"/>
    <property type="match status" value="1"/>
</dbReference>
<evidence type="ECO:0000256" key="3">
    <source>
        <dbReference type="ARBA" id="ARBA00022801"/>
    </source>
</evidence>
<dbReference type="Pfam" id="PF05049">
    <property type="entry name" value="IIGP"/>
    <property type="match status" value="1"/>
</dbReference>
<dbReference type="Gene3D" id="3.40.50.300">
    <property type="entry name" value="P-loop containing nucleotide triphosphate hydrolases"/>
    <property type="match status" value="1"/>
</dbReference>
<dbReference type="Proteomes" id="UP000800200">
    <property type="component" value="Unassembled WGS sequence"/>
</dbReference>
<feature type="domain" description="IRG-type G" evidence="5">
    <location>
        <begin position="1"/>
        <end position="101"/>
    </location>
</feature>
<dbReference type="SUPFAM" id="SSF52540">
    <property type="entry name" value="P-loop containing nucleoside triphosphate hydrolases"/>
    <property type="match status" value="1"/>
</dbReference>
<name>A0A6A6DJJ2_9PEZI</name>
<evidence type="ECO:0000256" key="4">
    <source>
        <dbReference type="ARBA" id="ARBA00023134"/>
    </source>
</evidence>
<reference evidence="6" key="1">
    <citation type="journal article" date="2020" name="Stud. Mycol.">
        <title>101 Dothideomycetes genomes: a test case for predicting lifestyles and emergence of pathogens.</title>
        <authorList>
            <person name="Haridas S."/>
            <person name="Albert R."/>
            <person name="Binder M."/>
            <person name="Bloem J."/>
            <person name="Labutti K."/>
            <person name="Salamov A."/>
            <person name="Andreopoulos B."/>
            <person name="Baker S."/>
            <person name="Barry K."/>
            <person name="Bills G."/>
            <person name="Bluhm B."/>
            <person name="Cannon C."/>
            <person name="Castanera R."/>
            <person name="Culley D."/>
            <person name="Daum C."/>
            <person name="Ezra D."/>
            <person name="Gonzalez J."/>
            <person name="Henrissat B."/>
            <person name="Kuo A."/>
            <person name="Liang C."/>
            <person name="Lipzen A."/>
            <person name="Lutzoni F."/>
            <person name="Magnuson J."/>
            <person name="Mondo S."/>
            <person name="Nolan M."/>
            <person name="Ohm R."/>
            <person name="Pangilinan J."/>
            <person name="Park H.-J."/>
            <person name="Ramirez L."/>
            <person name="Alfaro M."/>
            <person name="Sun H."/>
            <person name="Tritt A."/>
            <person name="Yoshinaga Y."/>
            <person name="Zwiers L.-H."/>
            <person name="Turgeon B."/>
            <person name="Goodwin S."/>
            <person name="Spatafora J."/>
            <person name="Crous P."/>
            <person name="Grigoriev I."/>
        </authorList>
    </citation>
    <scope>NUCLEOTIDE SEQUENCE</scope>
    <source>
        <strain evidence="6">CBS 207.26</strain>
    </source>
</reference>
<comment type="similarity">
    <text evidence="1">Belongs to the TRAFAC class dynamin-like GTPase superfamily. IRG family.</text>
</comment>
<dbReference type="GO" id="GO:0016787">
    <property type="term" value="F:hydrolase activity"/>
    <property type="evidence" value="ECO:0007669"/>
    <property type="project" value="UniProtKB-KW"/>
</dbReference>
<feature type="non-terminal residue" evidence="6">
    <location>
        <position position="1"/>
    </location>
</feature>
<evidence type="ECO:0000256" key="2">
    <source>
        <dbReference type="ARBA" id="ARBA00022741"/>
    </source>
</evidence>
<dbReference type="InterPro" id="IPR027417">
    <property type="entry name" value="P-loop_NTPase"/>
</dbReference>
<evidence type="ECO:0000313" key="7">
    <source>
        <dbReference type="Proteomes" id="UP000800200"/>
    </source>
</evidence>
<keyword evidence="3" id="KW-0378">Hydrolase</keyword>